<evidence type="ECO:0000313" key="2">
    <source>
        <dbReference type="Proteomes" id="UP000299102"/>
    </source>
</evidence>
<evidence type="ECO:0000313" key="1">
    <source>
        <dbReference type="EMBL" id="GBP32302.1"/>
    </source>
</evidence>
<dbReference type="GO" id="GO:0016787">
    <property type="term" value="F:hydrolase activity"/>
    <property type="evidence" value="ECO:0007669"/>
    <property type="project" value="UniProtKB-KW"/>
</dbReference>
<comment type="caution">
    <text evidence="1">The sequence shown here is derived from an EMBL/GenBank/DDBJ whole genome shotgun (WGS) entry which is preliminary data.</text>
</comment>
<dbReference type="OrthoDB" id="7130006at2759"/>
<sequence>MEAVDRIPTPVPTWVIQAKYELAYQPAGLLRNKYPNLVGATVIEDGGHFLAFEMPKVLADDVYAAVAAFRDWHKNAAKETKNEL</sequence>
<organism evidence="1 2">
    <name type="scientific">Eumeta variegata</name>
    <name type="common">Bagworm moth</name>
    <name type="synonym">Eumeta japonica</name>
    <dbReference type="NCBI Taxonomy" id="151549"/>
    <lineage>
        <taxon>Eukaryota</taxon>
        <taxon>Metazoa</taxon>
        <taxon>Ecdysozoa</taxon>
        <taxon>Arthropoda</taxon>
        <taxon>Hexapoda</taxon>
        <taxon>Insecta</taxon>
        <taxon>Pterygota</taxon>
        <taxon>Neoptera</taxon>
        <taxon>Endopterygota</taxon>
        <taxon>Lepidoptera</taxon>
        <taxon>Glossata</taxon>
        <taxon>Ditrysia</taxon>
        <taxon>Tineoidea</taxon>
        <taxon>Psychidae</taxon>
        <taxon>Oiketicinae</taxon>
        <taxon>Eumeta</taxon>
    </lineage>
</organism>
<keyword evidence="2" id="KW-1185">Reference proteome</keyword>
<dbReference type="EMBL" id="BGZK01000257">
    <property type="protein sequence ID" value="GBP32302.1"/>
    <property type="molecule type" value="Genomic_DNA"/>
</dbReference>
<dbReference type="InterPro" id="IPR000639">
    <property type="entry name" value="Epox_hydrolase-like"/>
</dbReference>
<keyword evidence="1" id="KW-0378">Hydrolase</keyword>
<accession>A0A4C1V1Y8</accession>
<dbReference type="Proteomes" id="UP000299102">
    <property type="component" value="Unassembled WGS sequence"/>
</dbReference>
<gene>
    <name evidence="1" type="primary">JHEH</name>
    <name evidence="1" type="ORF">EVAR_86135_1</name>
</gene>
<proteinExistence type="predicted"/>
<dbReference type="PRINTS" id="PR00412">
    <property type="entry name" value="EPOXHYDRLASE"/>
</dbReference>
<reference evidence="1 2" key="1">
    <citation type="journal article" date="2019" name="Commun. Biol.">
        <title>The bagworm genome reveals a unique fibroin gene that provides high tensile strength.</title>
        <authorList>
            <person name="Kono N."/>
            <person name="Nakamura H."/>
            <person name="Ohtoshi R."/>
            <person name="Tomita M."/>
            <person name="Numata K."/>
            <person name="Arakawa K."/>
        </authorList>
    </citation>
    <scope>NUCLEOTIDE SEQUENCE [LARGE SCALE GENOMIC DNA]</scope>
</reference>
<name>A0A4C1V1Y8_EUMVA</name>
<dbReference type="STRING" id="151549.A0A4C1V1Y8"/>
<dbReference type="SUPFAM" id="SSF53474">
    <property type="entry name" value="alpha/beta-Hydrolases"/>
    <property type="match status" value="1"/>
</dbReference>
<dbReference type="InterPro" id="IPR029058">
    <property type="entry name" value="AB_hydrolase_fold"/>
</dbReference>
<dbReference type="Gene3D" id="3.40.50.1820">
    <property type="entry name" value="alpha/beta hydrolase"/>
    <property type="match status" value="1"/>
</dbReference>
<protein>
    <submittedName>
        <fullName evidence="1">Juvenile hormone epoxide hydrolase</fullName>
    </submittedName>
</protein>
<dbReference type="AlphaFoldDB" id="A0A4C1V1Y8"/>